<dbReference type="CDD" id="cd02947">
    <property type="entry name" value="TRX_family"/>
    <property type="match status" value="1"/>
</dbReference>
<dbReference type="OrthoDB" id="10263751at2759"/>
<accession>A0A075AWT4</accession>
<name>A0A075AWT4_ROZAC</name>
<evidence type="ECO:0000313" key="2">
    <source>
        <dbReference type="Proteomes" id="UP000030755"/>
    </source>
</evidence>
<dbReference type="EMBL" id="KE560926">
    <property type="protein sequence ID" value="EPZ34712.1"/>
    <property type="molecule type" value="Genomic_DNA"/>
</dbReference>
<proteinExistence type="predicted"/>
<organism evidence="1 2">
    <name type="scientific">Rozella allomycis (strain CSF55)</name>
    <dbReference type="NCBI Taxonomy" id="988480"/>
    <lineage>
        <taxon>Eukaryota</taxon>
        <taxon>Fungi</taxon>
        <taxon>Fungi incertae sedis</taxon>
        <taxon>Cryptomycota</taxon>
        <taxon>Cryptomycota incertae sedis</taxon>
        <taxon>Rozella</taxon>
    </lineage>
</organism>
<dbReference type="AlphaFoldDB" id="A0A075AWT4"/>
<protein>
    <recommendedName>
        <fullName evidence="3">Thioredoxin domain-containing protein</fullName>
    </recommendedName>
</protein>
<reference evidence="1 2" key="1">
    <citation type="journal article" date="2013" name="Curr. Biol.">
        <title>Shared signatures of parasitism and phylogenomics unite Cryptomycota and microsporidia.</title>
        <authorList>
            <person name="James T.Y."/>
            <person name="Pelin A."/>
            <person name="Bonen L."/>
            <person name="Ahrendt S."/>
            <person name="Sain D."/>
            <person name="Corradi N."/>
            <person name="Stajich J.E."/>
        </authorList>
    </citation>
    <scope>NUCLEOTIDE SEQUENCE [LARGE SCALE GENOMIC DNA]</scope>
    <source>
        <strain evidence="1 2">CSF55</strain>
    </source>
</reference>
<sequence>MSKVITISTEQEFDRILSSNPGKLSLAAKYQATSIPYFIFLKNKNKVDSFSGANPAKLEELLTKHSPKVVAEDIGIPGFSLLMSNKYIVLIRMQSTQFITFLRKKDF</sequence>
<dbReference type="SUPFAM" id="SSF52833">
    <property type="entry name" value="Thioredoxin-like"/>
    <property type="match status" value="1"/>
</dbReference>
<keyword evidence="2" id="KW-1185">Reference proteome</keyword>
<gene>
    <name evidence="1" type="ORF">O9G_002776</name>
</gene>
<dbReference type="InterPro" id="IPR036249">
    <property type="entry name" value="Thioredoxin-like_sf"/>
</dbReference>
<evidence type="ECO:0000313" key="1">
    <source>
        <dbReference type="EMBL" id="EPZ34712.1"/>
    </source>
</evidence>
<evidence type="ECO:0008006" key="3">
    <source>
        <dbReference type="Google" id="ProtNLM"/>
    </source>
</evidence>
<dbReference type="Proteomes" id="UP000030755">
    <property type="component" value="Unassembled WGS sequence"/>
</dbReference>
<dbReference type="Gene3D" id="3.40.30.10">
    <property type="entry name" value="Glutaredoxin"/>
    <property type="match status" value="1"/>
</dbReference>
<dbReference type="HOGENOM" id="CLU_2211448_0_0_1"/>